<feature type="transmembrane region" description="Helical" evidence="1">
    <location>
        <begin position="39"/>
        <end position="56"/>
    </location>
</feature>
<keyword evidence="1" id="KW-0812">Transmembrane</keyword>
<feature type="transmembrane region" description="Helical" evidence="1">
    <location>
        <begin position="6"/>
        <end position="27"/>
    </location>
</feature>
<keyword evidence="1" id="KW-0472">Membrane</keyword>
<evidence type="ECO:0008006" key="4">
    <source>
        <dbReference type="Google" id="ProtNLM"/>
    </source>
</evidence>
<organism evidence="2 3">
    <name type="scientific">Buddleja alternifolia</name>
    <dbReference type="NCBI Taxonomy" id="168488"/>
    <lineage>
        <taxon>Eukaryota</taxon>
        <taxon>Viridiplantae</taxon>
        <taxon>Streptophyta</taxon>
        <taxon>Embryophyta</taxon>
        <taxon>Tracheophyta</taxon>
        <taxon>Spermatophyta</taxon>
        <taxon>Magnoliopsida</taxon>
        <taxon>eudicotyledons</taxon>
        <taxon>Gunneridae</taxon>
        <taxon>Pentapetalae</taxon>
        <taxon>asterids</taxon>
        <taxon>lamiids</taxon>
        <taxon>Lamiales</taxon>
        <taxon>Scrophulariaceae</taxon>
        <taxon>Buddlejeae</taxon>
        <taxon>Buddleja</taxon>
    </lineage>
</organism>
<dbReference type="Proteomes" id="UP000826271">
    <property type="component" value="Unassembled WGS sequence"/>
</dbReference>
<dbReference type="PANTHER" id="PTHR23130">
    <property type="entry name" value="CYTOCHROME B561 AND DOMON DOMAIN-CONTAINING PROTEIN"/>
    <property type="match status" value="1"/>
</dbReference>
<keyword evidence="3" id="KW-1185">Reference proteome</keyword>
<sequence length="109" mass="12018">MNVVSWGILMPVGTTAARTLQAFAILLRPKQILEHISSDYGVSVLILSIVNILDGLDILDPGKKWKRAYIGVLIFLGSIVVVLEAFTWYVVLQRKRQSAKVPNELSIGA</sequence>
<dbReference type="AlphaFoldDB" id="A0AAV6XBE2"/>
<evidence type="ECO:0000256" key="1">
    <source>
        <dbReference type="SAM" id="Phobius"/>
    </source>
</evidence>
<gene>
    <name evidence="2" type="ORF">BUALT_Bualt09G0069200</name>
</gene>
<protein>
    <recommendedName>
        <fullName evidence="4">PIN-like protein</fullName>
    </recommendedName>
</protein>
<accession>A0AAV6XBE2</accession>
<comment type="caution">
    <text evidence="2">The sequence shown here is derived from an EMBL/GenBank/DDBJ whole genome shotgun (WGS) entry which is preliminary data.</text>
</comment>
<keyword evidence="1" id="KW-1133">Transmembrane helix</keyword>
<dbReference type="PANTHER" id="PTHR23130:SF223">
    <property type="entry name" value="CYTOCHROME B561 AND DOMON DOMAIN-CONTAINING PROTEIN"/>
    <property type="match status" value="1"/>
</dbReference>
<proteinExistence type="predicted"/>
<name>A0AAV6XBE2_9LAMI</name>
<reference evidence="2" key="1">
    <citation type="submission" date="2019-10" db="EMBL/GenBank/DDBJ databases">
        <authorList>
            <person name="Zhang R."/>
            <person name="Pan Y."/>
            <person name="Wang J."/>
            <person name="Ma R."/>
            <person name="Yu S."/>
        </authorList>
    </citation>
    <scope>NUCLEOTIDE SEQUENCE</scope>
    <source>
        <strain evidence="2">LA-IB0</strain>
        <tissue evidence="2">Leaf</tissue>
    </source>
</reference>
<evidence type="ECO:0000313" key="2">
    <source>
        <dbReference type="EMBL" id="KAG8376493.1"/>
    </source>
</evidence>
<dbReference type="EMBL" id="WHWC01000009">
    <property type="protein sequence ID" value="KAG8376493.1"/>
    <property type="molecule type" value="Genomic_DNA"/>
</dbReference>
<feature type="transmembrane region" description="Helical" evidence="1">
    <location>
        <begin position="68"/>
        <end position="91"/>
    </location>
</feature>
<evidence type="ECO:0000313" key="3">
    <source>
        <dbReference type="Proteomes" id="UP000826271"/>
    </source>
</evidence>